<name>A0A1Q2CL43_9ACTN</name>
<dbReference type="InterPro" id="IPR025643">
    <property type="entry name" value="R2K_3"/>
</dbReference>
<organism evidence="2 3">
    <name type="scientific">Tessaracoccus aquimaris</name>
    <dbReference type="NCBI Taxonomy" id="1332264"/>
    <lineage>
        <taxon>Bacteria</taxon>
        <taxon>Bacillati</taxon>
        <taxon>Actinomycetota</taxon>
        <taxon>Actinomycetes</taxon>
        <taxon>Propionibacteriales</taxon>
        <taxon>Propionibacteriaceae</taxon>
        <taxon>Tessaracoccus</taxon>
    </lineage>
</organism>
<dbReference type="Pfam" id="PF14243">
    <property type="entry name" value="R2K_3"/>
    <property type="match status" value="1"/>
</dbReference>
<accession>A0A1Q2CL43</accession>
<dbReference type="EMBL" id="CP019606">
    <property type="protein sequence ID" value="AQP46836.1"/>
    <property type="molecule type" value="Genomic_DNA"/>
</dbReference>
<evidence type="ECO:0000313" key="3">
    <source>
        <dbReference type="Proteomes" id="UP000188145"/>
    </source>
</evidence>
<dbReference type="AlphaFoldDB" id="A0A1Q2CL43"/>
<keyword evidence="3" id="KW-1185">Reference proteome</keyword>
<gene>
    <name evidence="2" type="ORF">BW730_04130</name>
</gene>
<sequence>MRFVYPNSLLNPKAVDEFFADEAAAVDGPRVALWDAAEGRLLERQLPVAGETIAYRGWILGKDGYRRLADAIEAKGATPWVSADGYARSQFLDGWIDAMEGVTPRSVVAPLDIPDERLADMVADRLGDGRYVVKGLSKSAKDDWANAMYVSSPLDLPRVVGNLRERISGEEDALVVREFVPLLADELRLWWVEGACVQTRNHPQSRPDVLDTTELDGFVRVLGERVADLAVPFVTTDVTRDQDGRWWLVEVGSGCVSEMPAGMGVDDLFAPR</sequence>
<evidence type="ECO:0000313" key="2">
    <source>
        <dbReference type="EMBL" id="AQP46836.1"/>
    </source>
</evidence>
<dbReference type="STRING" id="1332264.BW730_04130"/>
<dbReference type="OrthoDB" id="5355744at2"/>
<feature type="domain" description="ATP-grasp" evidence="1">
    <location>
        <begin position="126"/>
        <end position="266"/>
    </location>
</feature>
<dbReference type="Proteomes" id="UP000188145">
    <property type="component" value="Chromosome"/>
</dbReference>
<evidence type="ECO:0000259" key="1">
    <source>
        <dbReference type="Pfam" id="PF14243"/>
    </source>
</evidence>
<reference evidence="3" key="1">
    <citation type="submission" date="2017-02" db="EMBL/GenBank/DDBJ databases">
        <title>Tessaracoccus aquaemaris sp. nov., isolated from the intestine of a Korean rockfish, Sebastes schlegelii, in a marine aquaculture pond.</title>
        <authorList>
            <person name="Tak E.J."/>
            <person name="Bae J.-W."/>
        </authorList>
    </citation>
    <scope>NUCLEOTIDE SEQUENCE [LARGE SCALE GENOMIC DNA]</scope>
    <source>
        <strain evidence="3">NSG39</strain>
    </source>
</reference>
<protein>
    <recommendedName>
        <fullName evidence="1">ATP-grasp domain-containing protein</fullName>
    </recommendedName>
</protein>
<proteinExistence type="predicted"/>
<dbReference type="RefSeq" id="WP_077685148.1">
    <property type="nucleotide sequence ID" value="NZ_CP019606.1"/>
</dbReference>
<dbReference type="KEGG" id="tes:BW730_04130"/>